<dbReference type="GO" id="GO:0003700">
    <property type="term" value="F:DNA-binding transcription factor activity"/>
    <property type="evidence" value="ECO:0007669"/>
    <property type="project" value="InterPro"/>
</dbReference>
<dbReference type="InterPro" id="IPR011991">
    <property type="entry name" value="ArsR-like_HTH"/>
</dbReference>
<dbReference type="SUPFAM" id="SSF46785">
    <property type="entry name" value="Winged helix' DNA-binding domain"/>
    <property type="match status" value="1"/>
</dbReference>
<dbReference type="GO" id="GO:0003677">
    <property type="term" value="F:DNA binding"/>
    <property type="evidence" value="ECO:0007669"/>
    <property type="project" value="UniProtKB-KW"/>
</dbReference>
<dbReference type="AlphaFoldDB" id="A0A4R1BHZ7"/>
<evidence type="ECO:0000256" key="3">
    <source>
        <dbReference type="ARBA" id="ARBA00023163"/>
    </source>
</evidence>
<feature type="domain" description="HTH arsR-type" evidence="4">
    <location>
        <begin position="7"/>
        <end position="101"/>
    </location>
</feature>
<keyword evidence="6" id="KW-1185">Reference proteome</keyword>
<name>A0A4R1BHZ7_9ACTN</name>
<dbReference type="PROSITE" id="PS50987">
    <property type="entry name" value="HTH_ARSR_2"/>
    <property type="match status" value="1"/>
</dbReference>
<gene>
    <name evidence="5" type="ORF">E0L93_09220</name>
</gene>
<organism evidence="5 6">
    <name type="scientific">Rubrobacter taiwanensis</name>
    <dbReference type="NCBI Taxonomy" id="185139"/>
    <lineage>
        <taxon>Bacteria</taxon>
        <taxon>Bacillati</taxon>
        <taxon>Actinomycetota</taxon>
        <taxon>Rubrobacteria</taxon>
        <taxon>Rubrobacterales</taxon>
        <taxon>Rubrobacteraceae</taxon>
        <taxon>Rubrobacter</taxon>
    </lineage>
</organism>
<evidence type="ECO:0000259" key="4">
    <source>
        <dbReference type="PROSITE" id="PS50987"/>
    </source>
</evidence>
<comment type="caution">
    <text evidence="5">The sequence shown here is derived from an EMBL/GenBank/DDBJ whole genome shotgun (WGS) entry which is preliminary data.</text>
</comment>
<sequence length="113" mass="12881">MKQKEQLSEAALEMIAARFKILSEPMRLKLVYALMDGEKTVSELIRETGGLQANVSKHLGILLDAGIVRRRKQGLHAYYRVADESIYALCDLVCNSLQHRLRTSLRSLNPDRR</sequence>
<evidence type="ECO:0000313" key="6">
    <source>
        <dbReference type="Proteomes" id="UP000295244"/>
    </source>
</evidence>
<reference evidence="5 6" key="1">
    <citation type="submission" date="2019-03" db="EMBL/GenBank/DDBJ databases">
        <title>Whole genome sequence of a novel Rubrobacter taiwanensis strain, isolated from Yellowstone National Park.</title>
        <authorList>
            <person name="Freed S."/>
            <person name="Ramaley R.F."/>
            <person name="Kyndt J.A."/>
        </authorList>
    </citation>
    <scope>NUCLEOTIDE SEQUENCE [LARGE SCALE GENOMIC DNA]</scope>
    <source>
        <strain evidence="5 6">Yellowstone</strain>
    </source>
</reference>
<evidence type="ECO:0000256" key="2">
    <source>
        <dbReference type="ARBA" id="ARBA00023125"/>
    </source>
</evidence>
<dbReference type="InterPro" id="IPR036388">
    <property type="entry name" value="WH-like_DNA-bd_sf"/>
</dbReference>
<dbReference type="PANTHER" id="PTHR33154:SF18">
    <property type="entry name" value="ARSENICAL RESISTANCE OPERON REPRESSOR"/>
    <property type="match status" value="1"/>
</dbReference>
<dbReference type="PRINTS" id="PR00778">
    <property type="entry name" value="HTHARSR"/>
</dbReference>
<evidence type="ECO:0000256" key="1">
    <source>
        <dbReference type="ARBA" id="ARBA00023015"/>
    </source>
</evidence>
<protein>
    <submittedName>
        <fullName evidence="5">ArsR family transcriptional regulator</fullName>
    </submittedName>
</protein>
<dbReference type="EMBL" id="SKBU01000015">
    <property type="protein sequence ID" value="TCJ16883.1"/>
    <property type="molecule type" value="Genomic_DNA"/>
</dbReference>
<dbReference type="InterPro" id="IPR036390">
    <property type="entry name" value="WH_DNA-bd_sf"/>
</dbReference>
<dbReference type="CDD" id="cd00090">
    <property type="entry name" value="HTH_ARSR"/>
    <property type="match status" value="1"/>
</dbReference>
<dbReference type="Pfam" id="PF01022">
    <property type="entry name" value="HTH_5"/>
    <property type="match status" value="1"/>
</dbReference>
<keyword evidence="1" id="KW-0805">Transcription regulation</keyword>
<dbReference type="Gene3D" id="1.10.10.10">
    <property type="entry name" value="Winged helix-like DNA-binding domain superfamily/Winged helix DNA-binding domain"/>
    <property type="match status" value="1"/>
</dbReference>
<dbReference type="RefSeq" id="WP_132691161.1">
    <property type="nucleotide sequence ID" value="NZ_SKBU01000015.1"/>
</dbReference>
<dbReference type="OrthoDB" id="194599at2"/>
<dbReference type="NCBIfam" id="NF033788">
    <property type="entry name" value="HTH_metalloreg"/>
    <property type="match status" value="1"/>
</dbReference>
<evidence type="ECO:0000313" key="5">
    <source>
        <dbReference type="EMBL" id="TCJ16883.1"/>
    </source>
</evidence>
<dbReference type="Proteomes" id="UP000295244">
    <property type="component" value="Unassembled WGS sequence"/>
</dbReference>
<dbReference type="SMART" id="SM00418">
    <property type="entry name" value="HTH_ARSR"/>
    <property type="match status" value="1"/>
</dbReference>
<accession>A0A4R1BHZ7</accession>
<keyword evidence="3" id="KW-0804">Transcription</keyword>
<dbReference type="PANTHER" id="PTHR33154">
    <property type="entry name" value="TRANSCRIPTIONAL REGULATOR, ARSR FAMILY"/>
    <property type="match status" value="1"/>
</dbReference>
<proteinExistence type="predicted"/>
<dbReference type="InterPro" id="IPR051081">
    <property type="entry name" value="HTH_MetalResp_TranReg"/>
</dbReference>
<dbReference type="InterPro" id="IPR001845">
    <property type="entry name" value="HTH_ArsR_DNA-bd_dom"/>
</dbReference>
<keyword evidence="2" id="KW-0238">DNA-binding</keyword>